<name>A0A150G3T2_GONPE</name>
<organism evidence="8 9">
    <name type="scientific">Gonium pectorale</name>
    <name type="common">Green alga</name>
    <dbReference type="NCBI Taxonomy" id="33097"/>
    <lineage>
        <taxon>Eukaryota</taxon>
        <taxon>Viridiplantae</taxon>
        <taxon>Chlorophyta</taxon>
        <taxon>core chlorophytes</taxon>
        <taxon>Chlorophyceae</taxon>
        <taxon>CS clade</taxon>
        <taxon>Chlamydomonadales</taxon>
        <taxon>Volvocaceae</taxon>
        <taxon>Gonium</taxon>
    </lineage>
</organism>
<dbReference type="GO" id="GO:0009507">
    <property type="term" value="C:chloroplast"/>
    <property type="evidence" value="ECO:0007669"/>
    <property type="project" value="TreeGrafter"/>
</dbReference>
<dbReference type="GO" id="GO:0016020">
    <property type="term" value="C:membrane"/>
    <property type="evidence" value="ECO:0007669"/>
    <property type="project" value="UniProtKB-SubCell"/>
</dbReference>
<feature type="compositionally biased region" description="Low complexity" evidence="5">
    <location>
        <begin position="471"/>
        <end position="513"/>
    </location>
</feature>
<sequence length="1230" mass="126921">MTVPEIVVNPVEAIQRLYQQSGSPTVADGDWGVIAHFEKAVASLGPGEIPRLDKKSAERLPHHSLVRFHGMVQDLLNPEYYVGAFQAPDGKRVTTKFCDPEVTGSCEDSATGQPIVWERRPIVCVPIPGLSSWALPTAASSSSAPAGPATEGAAAEAGPSAAAGAAATVTAGAAATPQARPKRERSSDADAAHDASLASPSDSNNNNNTPSGQHPQSDDSSLDTDPPGDQGDPRRHAAAAAAAAAAGAALATDDGDSGAARPRTRRREDPGVGAGTAGGGGNAQEGGSGGGDAAAAAGGAGAAEGTAGACGVCGEGHGCTHGAAERAGAAAEQQEAGAAQHQEPAGEVPGSCMIYLYDTAPSLVLHEVVEVVGVLSHVPHLATLEYDAQDPQMDPLLERELASLELGGQRGQQPQGQGQGGAGARAAGELAGERLALEALRAAHPPTSKVMRLHAILVRRAPPLVPPPASAPAIAPAPTDSAAAAAPPTDSAAAAAPSASPADAPAAASSSRPPVGPLRERALSLLRWALGGDCVAAEYMLMALLARATGRGDPAALGQLSINLCGCPQAETPSQAPQTAASQAAGPGPAPPSSPALAAERLGARGPSAFASALHAAVSRLVPLSVALPLTVEACNGVSWAPARDLSRERTAPSPLQLAPGTVLLLDETVMESGQLGEQGVASMQALMNLARRQELLYNFESYMHPVPVDLPLVVLTQGRSLLRDSVPVRLPLNATRPFPSAADVLAATDGGSGTDASGDATMAAADGGGAGGPSFADLAEVRSYLAAARVQDKYELADGMTAVLEQYFVNARRSAANAAGGAPAAAGGQVAAAAAAAGAMTPEEFHLKLSLARLLVLSHGEAQLTPARWQQLLQLEHTREARLRVGAPALPVVRPIRLTQLVSQRPIIIGSSPVAIPGVACRAAQQEPEATTPQLVGEDAASFDLEKQSLQSWGLFVALLSVVLGALYVVWIQPGFGLADDYLAAIQSLAGSSEVTITLILLIFAIAHSGLAGLRPYGEEIIGPRAYRVMFALVSLPLAVVAIVYFINHRYDGVPLWDVRGLPGVHELVWVLNFVSFWFLYPSTFNILEVAAVDKPKLHLWETGIMRIRFAGGGRHPQMVGQAIWCAAHTLWIGNSFMVVTSACLMAHHLFGCWHGDRRLKAKYGDAFEAVKARTSVIPFAAILDGRQQLPADYWKEFARAPYFAVTALTLGAYWAHPLMQAASFSLKW</sequence>
<gene>
    <name evidence="8" type="ORF">GPECTOR_71g536</name>
</gene>
<feature type="compositionally biased region" description="Low complexity" evidence="5">
    <location>
        <begin position="194"/>
        <end position="211"/>
    </location>
</feature>
<evidence type="ECO:0000256" key="1">
    <source>
        <dbReference type="ARBA" id="ARBA00004141"/>
    </source>
</evidence>
<dbReference type="Proteomes" id="UP000075714">
    <property type="component" value="Unassembled WGS sequence"/>
</dbReference>
<dbReference type="PANTHER" id="PTHR35988">
    <property type="entry name" value="15-CIS-ZETA-CAROTENE ISOMERASE, CHLOROPLASTIC"/>
    <property type="match status" value="1"/>
</dbReference>
<keyword evidence="2 6" id="KW-0812">Transmembrane</keyword>
<feature type="region of interest" description="Disordered" evidence="5">
    <location>
        <begin position="136"/>
        <end position="298"/>
    </location>
</feature>
<dbReference type="Pfam" id="PF07298">
    <property type="entry name" value="NnrU"/>
    <property type="match status" value="1"/>
</dbReference>
<dbReference type="AlphaFoldDB" id="A0A150G3T2"/>
<dbReference type="InterPro" id="IPR019140">
    <property type="entry name" value="MCM_complex-bd"/>
</dbReference>
<feature type="compositionally biased region" description="Basic and acidic residues" evidence="5">
    <location>
        <begin position="184"/>
        <end position="193"/>
    </location>
</feature>
<feature type="compositionally biased region" description="Low complexity" evidence="5">
    <location>
        <begin position="238"/>
        <end position="260"/>
    </location>
</feature>
<accession>A0A150G3T2</accession>
<evidence type="ECO:0000256" key="5">
    <source>
        <dbReference type="SAM" id="MobiDB-lite"/>
    </source>
</evidence>
<feature type="region of interest" description="Disordered" evidence="5">
    <location>
        <begin position="469"/>
        <end position="516"/>
    </location>
</feature>
<dbReference type="GO" id="GO:0090471">
    <property type="term" value="F:9,15,9'-tri-cis-zeta-carotene isomerase activity"/>
    <property type="evidence" value="ECO:0007669"/>
    <property type="project" value="TreeGrafter"/>
</dbReference>
<feature type="transmembrane region" description="Helical" evidence="6">
    <location>
        <begin position="954"/>
        <end position="977"/>
    </location>
</feature>
<feature type="transmembrane region" description="Helical" evidence="6">
    <location>
        <begin position="1069"/>
        <end position="1089"/>
    </location>
</feature>
<dbReference type="EMBL" id="LSYV01000072">
    <property type="protein sequence ID" value="KXZ44175.1"/>
    <property type="molecule type" value="Genomic_DNA"/>
</dbReference>
<proteinExistence type="predicted"/>
<protein>
    <recommendedName>
        <fullName evidence="7">NnrU domain-containing protein</fullName>
    </recommendedName>
</protein>
<feature type="domain" description="NnrU" evidence="7">
    <location>
        <begin position="999"/>
        <end position="1221"/>
    </location>
</feature>
<evidence type="ECO:0000259" key="7">
    <source>
        <dbReference type="Pfam" id="PF07298"/>
    </source>
</evidence>
<dbReference type="STRING" id="33097.A0A150G3T2"/>
<dbReference type="InterPro" id="IPR009915">
    <property type="entry name" value="NnrU_dom"/>
</dbReference>
<keyword evidence="3 6" id="KW-1133">Transmembrane helix</keyword>
<feature type="region of interest" description="Disordered" evidence="5">
    <location>
        <begin position="571"/>
        <end position="598"/>
    </location>
</feature>
<feature type="compositionally biased region" description="Low complexity" evidence="5">
    <location>
        <begin position="136"/>
        <end position="177"/>
    </location>
</feature>
<dbReference type="OrthoDB" id="41527at2759"/>
<evidence type="ECO:0000256" key="6">
    <source>
        <dbReference type="SAM" id="Phobius"/>
    </source>
</evidence>
<evidence type="ECO:0000313" key="8">
    <source>
        <dbReference type="EMBL" id="KXZ44175.1"/>
    </source>
</evidence>
<keyword evidence="4 6" id="KW-0472">Membrane</keyword>
<feature type="compositionally biased region" description="Low complexity" evidence="5">
    <location>
        <begin position="572"/>
        <end position="587"/>
    </location>
</feature>
<dbReference type="GO" id="GO:0016120">
    <property type="term" value="P:carotene biosynthetic process"/>
    <property type="evidence" value="ECO:0007669"/>
    <property type="project" value="TreeGrafter"/>
</dbReference>
<evidence type="ECO:0000313" key="9">
    <source>
        <dbReference type="Proteomes" id="UP000075714"/>
    </source>
</evidence>
<keyword evidence="9" id="KW-1185">Reference proteome</keyword>
<evidence type="ECO:0000256" key="2">
    <source>
        <dbReference type="ARBA" id="ARBA00022692"/>
    </source>
</evidence>
<evidence type="ECO:0000256" key="3">
    <source>
        <dbReference type="ARBA" id="ARBA00022989"/>
    </source>
</evidence>
<comment type="caution">
    <text evidence="8">The sequence shown here is derived from an EMBL/GenBank/DDBJ whole genome shotgun (WGS) entry which is preliminary data.</text>
</comment>
<comment type="subcellular location">
    <subcellularLocation>
        <location evidence="1">Membrane</location>
        <topology evidence="1">Multi-pass membrane protein</topology>
    </subcellularLocation>
</comment>
<reference evidence="9" key="1">
    <citation type="journal article" date="2016" name="Nat. Commun.">
        <title>The Gonium pectorale genome demonstrates co-option of cell cycle regulation during the evolution of multicellularity.</title>
        <authorList>
            <person name="Hanschen E.R."/>
            <person name="Marriage T.N."/>
            <person name="Ferris P.J."/>
            <person name="Hamaji T."/>
            <person name="Toyoda A."/>
            <person name="Fujiyama A."/>
            <person name="Neme R."/>
            <person name="Noguchi H."/>
            <person name="Minakuchi Y."/>
            <person name="Suzuki M."/>
            <person name="Kawai-Toyooka H."/>
            <person name="Smith D.R."/>
            <person name="Sparks H."/>
            <person name="Anderson J."/>
            <person name="Bakaric R."/>
            <person name="Luria V."/>
            <person name="Karger A."/>
            <person name="Kirschner M.W."/>
            <person name="Durand P.M."/>
            <person name="Michod R.E."/>
            <person name="Nozaki H."/>
            <person name="Olson B.J."/>
        </authorList>
    </citation>
    <scope>NUCLEOTIDE SEQUENCE [LARGE SCALE GENOMIC DNA]</scope>
    <source>
        <strain evidence="9">NIES-2863</strain>
    </source>
</reference>
<feature type="compositionally biased region" description="Low complexity" evidence="5">
    <location>
        <begin position="407"/>
        <end position="416"/>
    </location>
</feature>
<dbReference type="Pfam" id="PF09739">
    <property type="entry name" value="MCM_bind"/>
    <property type="match status" value="3"/>
</dbReference>
<feature type="compositionally biased region" description="Gly residues" evidence="5">
    <location>
        <begin position="272"/>
        <end position="298"/>
    </location>
</feature>
<evidence type="ECO:0000256" key="4">
    <source>
        <dbReference type="ARBA" id="ARBA00023136"/>
    </source>
</evidence>
<dbReference type="PANTHER" id="PTHR35988:SF2">
    <property type="entry name" value="15-CIS-ZETA-CAROTENE ISOMERASE, CHLOROPLASTIC"/>
    <property type="match status" value="1"/>
</dbReference>
<feature type="region of interest" description="Disordered" evidence="5">
    <location>
        <begin position="407"/>
        <end position="427"/>
    </location>
</feature>
<feature type="transmembrane region" description="Helical" evidence="6">
    <location>
        <begin position="1027"/>
        <end position="1049"/>
    </location>
</feature>